<accession>A0ABC8EAJ8</accession>
<protein>
    <submittedName>
        <fullName evidence="1">Uncharacterized protein</fullName>
    </submittedName>
</protein>
<sequence length="152" mass="17711">MIKYKQVERGYEKEEGLVMKENRIKACMIGESIFRVGDYTSLAQGWGIYKGVISLEECVNFKIKDMYFEEFEDGQLPRFIAVVETNKNKTVNVNIEDLKDIRCNVENRKELEKIGYDFQKGAIYCKGYEDLNGQWKFFNIGLQGLEKTLCMA</sequence>
<proteinExistence type="predicted"/>
<dbReference type="AlphaFoldDB" id="A0ABC8EAJ8"/>
<gene>
    <name evidence="1" type="ORF">K234311028_08340</name>
</gene>
<evidence type="ECO:0000313" key="2">
    <source>
        <dbReference type="Proteomes" id="UP001321763"/>
    </source>
</evidence>
<reference evidence="1 2" key="1">
    <citation type="submission" date="2022-09" db="EMBL/GenBank/DDBJ databases">
        <title>complete genome sequences of Clostridium tetani str. KHSU-234311-028 isolated from soil.</title>
        <authorList>
            <person name="Sekizuka T."/>
            <person name="Shitada C."/>
            <person name="Takahashi M."/>
            <person name="Kuroda M."/>
        </authorList>
    </citation>
    <scope>NUCLEOTIDE SEQUENCE [LARGE SCALE GENOMIC DNA]</scope>
    <source>
        <strain evidence="1 2">KHSU-234311-028</strain>
    </source>
</reference>
<dbReference type="Proteomes" id="UP001321763">
    <property type="component" value="Chromosome"/>
</dbReference>
<dbReference type="EMBL" id="AP026818">
    <property type="protein sequence ID" value="BDR80588.1"/>
    <property type="molecule type" value="Genomic_DNA"/>
</dbReference>
<name>A0ABC8EAJ8_CLOTA</name>
<evidence type="ECO:0000313" key="1">
    <source>
        <dbReference type="EMBL" id="BDR80588.1"/>
    </source>
</evidence>
<organism evidence="1 2">
    <name type="scientific">Clostridium tetani</name>
    <dbReference type="NCBI Taxonomy" id="1513"/>
    <lineage>
        <taxon>Bacteria</taxon>
        <taxon>Bacillati</taxon>
        <taxon>Bacillota</taxon>
        <taxon>Clostridia</taxon>
        <taxon>Eubacteriales</taxon>
        <taxon>Clostridiaceae</taxon>
        <taxon>Clostridium</taxon>
    </lineage>
</organism>